<dbReference type="InterPro" id="IPR052389">
    <property type="entry name" value="Sec_Metab_Biosynth-Assoc"/>
</dbReference>
<dbReference type="STRING" id="1068978.AMETH_2343"/>
<feature type="domain" description="Acyl-CoA thioesterase-like N-terminal HotDog" evidence="1">
    <location>
        <begin position="28"/>
        <end position="109"/>
    </location>
</feature>
<feature type="domain" description="Acyl-CoA thioesterase-like C-terminal" evidence="2">
    <location>
        <begin position="134"/>
        <end position="266"/>
    </location>
</feature>
<dbReference type="OrthoDB" id="5418286at2"/>
<dbReference type="GeneID" id="301842376"/>
<evidence type="ECO:0000313" key="4">
    <source>
        <dbReference type="Proteomes" id="UP000062973"/>
    </source>
</evidence>
<reference evidence="3 4" key="1">
    <citation type="submission" date="2014-07" db="EMBL/GenBank/DDBJ databases">
        <title>Whole Genome Sequence of the Amycolatopsis methanolica 239.</title>
        <authorList>
            <person name="Tang B."/>
        </authorList>
    </citation>
    <scope>NUCLEOTIDE SEQUENCE [LARGE SCALE GENOMIC DNA]</scope>
    <source>
        <strain evidence="3 4">239</strain>
    </source>
</reference>
<keyword evidence="4" id="KW-1185">Reference proteome</keyword>
<organism evidence="3 4">
    <name type="scientific">Amycolatopsis methanolica 239</name>
    <dbReference type="NCBI Taxonomy" id="1068978"/>
    <lineage>
        <taxon>Bacteria</taxon>
        <taxon>Bacillati</taxon>
        <taxon>Actinomycetota</taxon>
        <taxon>Actinomycetes</taxon>
        <taxon>Pseudonocardiales</taxon>
        <taxon>Pseudonocardiaceae</taxon>
        <taxon>Amycolatopsis</taxon>
        <taxon>Amycolatopsis methanolica group</taxon>
    </lineage>
</organism>
<evidence type="ECO:0000259" key="2">
    <source>
        <dbReference type="Pfam" id="PF20789"/>
    </source>
</evidence>
<dbReference type="InterPro" id="IPR042171">
    <property type="entry name" value="Acyl-CoA_hotdog"/>
</dbReference>
<dbReference type="eggNOG" id="COG1946">
    <property type="taxonomic scope" value="Bacteria"/>
</dbReference>
<name>A0A076MUQ0_AMYME</name>
<dbReference type="EMBL" id="CP009110">
    <property type="protein sequence ID" value="AIJ22435.1"/>
    <property type="molecule type" value="Genomic_DNA"/>
</dbReference>
<protein>
    <recommendedName>
        <fullName evidence="5">TesB-like acyl-CoA thioesterase 3</fullName>
    </recommendedName>
</protein>
<dbReference type="RefSeq" id="WP_017981646.1">
    <property type="nucleotide sequence ID" value="NZ_AQUL01000001.1"/>
</dbReference>
<dbReference type="InterPro" id="IPR029069">
    <property type="entry name" value="HotDog_dom_sf"/>
</dbReference>
<dbReference type="Pfam" id="PF20789">
    <property type="entry name" value="4HBT_3C"/>
    <property type="match status" value="1"/>
</dbReference>
<evidence type="ECO:0000313" key="3">
    <source>
        <dbReference type="EMBL" id="AIJ22435.1"/>
    </source>
</evidence>
<dbReference type="InterPro" id="IPR049449">
    <property type="entry name" value="TesB_ACOT8-like_N"/>
</dbReference>
<dbReference type="SUPFAM" id="SSF54637">
    <property type="entry name" value="Thioesterase/thiol ester dehydrase-isomerase"/>
    <property type="match status" value="2"/>
</dbReference>
<proteinExistence type="predicted"/>
<dbReference type="Gene3D" id="2.40.160.210">
    <property type="entry name" value="Acyl-CoA thioesterase, double hotdog domain"/>
    <property type="match status" value="1"/>
</dbReference>
<dbReference type="KEGG" id="amq:AMETH_2343"/>
<dbReference type="HOGENOM" id="CLU_068888_0_0_11"/>
<dbReference type="PANTHER" id="PTHR38110">
    <property type="entry name" value="CHROMOSOME 23, WHOLE GENOME SHOTGUN SEQUENCE"/>
    <property type="match status" value="1"/>
</dbReference>
<dbReference type="Proteomes" id="UP000062973">
    <property type="component" value="Chromosome"/>
</dbReference>
<gene>
    <name evidence="3" type="ORF">AMETH_2343</name>
</gene>
<sequence length="274" mass="28769">MTDQATTTFADVSRVEEVAPGRFTAAAHPEWTIGGKPNGGYLLAMLGRAATSSASHRDVLAASAHYLRAPEPGPVELGVEVLRTGRSASQVRARLTQNDTSCVEAMFTLGALDAESKPYWGEGMPEPEGREYADCVPVTGPAGGGPGPVIMDQVDLRIQPEDLGFGRGAPSGAGVLRGWLGLPGGADFDPLSLLYAVDAFPPATLDIALTGWVPTLELTAYVRALPAPGPVRVLHKAQLIEGNRVDEVCLVWDSRGRLVAQATQLAGIRLDPPA</sequence>
<dbReference type="AlphaFoldDB" id="A0A076MUQ0"/>
<evidence type="ECO:0000259" key="1">
    <source>
        <dbReference type="Pfam" id="PF13622"/>
    </source>
</evidence>
<dbReference type="InterPro" id="IPR049450">
    <property type="entry name" value="ACOT8-like_C"/>
</dbReference>
<dbReference type="PATRIC" id="fig|1068978.7.peg.2495"/>
<evidence type="ECO:0008006" key="5">
    <source>
        <dbReference type="Google" id="ProtNLM"/>
    </source>
</evidence>
<dbReference type="Pfam" id="PF13622">
    <property type="entry name" value="4HBT_3"/>
    <property type="match status" value="1"/>
</dbReference>
<accession>A0A076MUQ0</accession>
<dbReference type="PANTHER" id="PTHR38110:SF1">
    <property type="entry name" value="THIOESTERASE DOMAIN-CONTAINING PROTEIN"/>
    <property type="match status" value="1"/>
</dbReference>